<keyword evidence="2" id="KW-1185">Reference proteome</keyword>
<dbReference type="InterPro" id="IPR050957">
    <property type="entry name" value="BMP_lipoprotein"/>
</dbReference>
<sequence length="487" mass="52722">MKKFLTILGSIGLTATVGSNVVSCVAPKYAPGFEGQRVVTITDGGQITDHSFDQATYEGMMKYYDSAYNNNDVDSMFHVDPKDNYIVPQDSSITSLSSSYRLAKLKKADALLLAGFVHMAPLDKAVKLFEDKTIVMIDGSAPDPEVKKTEGPYKNVISVLFNSQIAGMQAGFDAAYWATQKDGKGNLYGATISPDQKEITIGMFGGVTGKYAVDNYLWGMMLGIAVFNEYYSPENVSARNVKNSTKEETRAKIKLANVTSGEIKDVKITDQNPSFYTGGFELGQATRSGIAPGLINGNKSLKPADIIFPVAGSQIEDVIGSSRINSVGFKQPYLVGVDVDQAGVYTNENAKDRFVTSAIKNIQDASDQALLHASSLKTAEGEELVDRKEVWDGTKPDPYLNWSIAQTKGNNKITKNKLHLFNGDGNAKVTGDDKLIEMVNNFYASTGTNVGDYMDGAKIVKLAQDIVKASQDGKFNLVNDKESIGGK</sequence>
<evidence type="ECO:0000313" key="2">
    <source>
        <dbReference type="Proteomes" id="UP000232227"/>
    </source>
</evidence>
<dbReference type="PANTHER" id="PTHR34296">
    <property type="entry name" value="TRANSCRIPTIONAL ACTIVATOR PROTEIN MED"/>
    <property type="match status" value="1"/>
</dbReference>
<proteinExistence type="predicted"/>
<gene>
    <name evidence="1" type="ORF">CP520_02700</name>
</gene>
<reference evidence="1 2" key="1">
    <citation type="submission" date="2017-09" db="EMBL/GenBank/DDBJ databases">
        <title>SPAdes assembly of the Mesoplasma lactucae genome.</title>
        <authorList>
            <person name="Knight T.F."/>
            <person name="Rubinstein R."/>
            <person name="Citino T."/>
        </authorList>
    </citation>
    <scope>NUCLEOTIDE SEQUENCE [LARGE SCALE GENOMIC DNA]</scope>
    <source>
        <strain evidence="1 2">831-C4</strain>
    </source>
</reference>
<name>A0A291IS57_9MOLU</name>
<dbReference type="Proteomes" id="UP000232227">
    <property type="component" value="Chromosome"/>
</dbReference>
<evidence type="ECO:0000313" key="1">
    <source>
        <dbReference type="EMBL" id="ATG97629.1"/>
    </source>
</evidence>
<dbReference type="OrthoDB" id="9769871at2"/>
<accession>A0A291IS57</accession>
<dbReference type="AlphaFoldDB" id="A0A291IS57"/>
<dbReference type="Gene3D" id="3.40.50.2300">
    <property type="match status" value="2"/>
</dbReference>
<organism evidence="1 2">
    <name type="scientific">Mesoplasma lactucae ATCC 49193</name>
    <dbReference type="NCBI Taxonomy" id="81460"/>
    <lineage>
        <taxon>Bacteria</taxon>
        <taxon>Bacillati</taxon>
        <taxon>Mycoplasmatota</taxon>
        <taxon>Mollicutes</taxon>
        <taxon>Entomoplasmatales</taxon>
        <taxon>Entomoplasmataceae</taxon>
        <taxon>Mesoplasma</taxon>
    </lineage>
</organism>
<dbReference type="RefSeq" id="WP_096862917.1">
    <property type="nucleotide sequence ID" value="NZ_CP023668.1"/>
</dbReference>
<dbReference type="EMBL" id="CP023668">
    <property type="protein sequence ID" value="ATG97629.1"/>
    <property type="molecule type" value="Genomic_DNA"/>
</dbReference>
<dbReference type="KEGG" id="mlac:CP520_02700"/>
<dbReference type="PANTHER" id="PTHR34296:SF2">
    <property type="entry name" value="ABC TRANSPORTER GUANOSINE-BINDING PROTEIN NUPN"/>
    <property type="match status" value="1"/>
</dbReference>
<protein>
    <submittedName>
        <fullName evidence="1">Uncharacterized protein</fullName>
    </submittedName>
</protein>
<dbReference type="InterPro" id="IPR054816">
    <property type="entry name" value="Lipoprotein_mollicutes-type_CS"/>
</dbReference>
<dbReference type="NCBIfam" id="NF038029">
    <property type="entry name" value="LP_plasma"/>
    <property type="match status" value="1"/>
</dbReference>